<protein>
    <submittedName>
        <fullName evidence="1">Uncharacterized protein</fullName>
    </submittedName>
</protein>
<reference evidence="1" key="2">
    <citation type="journal article" date="2022" name="Microbiol. Resour. Announc.">
        <title>Metagenome Sequencing to Explore Phylogenomics of Terrestrial Cyanobacteria.</title>
        <authorList>
            <person name="Ward R.D."/>
            <person name="Stajich J.E."/>
            <person name="Johansen J.R."/>
            <person name="Huntemann M."/>
            <person name="Clum A."/>
            <person name="Foster B."/>
            <person name="Foster B."/>
            <person name="Roux S."/>
            <person name="Palaniappan K."/>
            <person name="Varghese N."/>
            <person name="Mukherjee S."/>
            <person name="Reddy T.B.K."/>
            <person name="Daum C."/>
            <person name="Copeland A."/>
            <person name="Chen I.A."/>
            <person name="Ivanova N.N."/>
            <person name="Kyrpides N.C."/>
            <person name="Shapiro N."/>
            <person name="Eloe-Fadrosh E.A."/>
            <person name="Pietrasiak N."/>
        </authorList>
    </citation>
    <scope>NUCLEOTIDE SEQUENCE</scope>
    <source>
        <strain evidence="1">HA4357-MV3</strain>
    </source>
</reference>
<evidence type="ECO:0000313" key="2">
    <source>
        <dbReference type="Proteomes" id="UP000813215"/>
    </source>
</evidence>
<comment type="caution">
    <text evidence="1">The sequence shown here is derived from an EMBL/GenBank/DDBJ whole genome shotgun (WGS) entry which is preliminary data.</text>
</comment>
<dbReference type="AlphaFoldDB" id="A0A9E3HC33"/>
<organism evidence="1 2">
    <name type="scientific">Pelatocladus maniniholoensis HA4357-MV3</name>
    <dbReference type="NCBI Taxonomy" id="1117104"/>
    <lineage>
        <taxon>Bacteria</taxon>
        <taxon>Bacillati</taxon>
        <taxon>Cyanobacteriota</taxon>
        <taxon>Cyanophyceae</taxon>
        <taxon>Nostocales</taxon>
        <taxon>Nostocaceae</taxon>
        <taxon>Pelatocladus</taxon>
    </lineage>
</organism>
<dbReference type="EMBL" id="JAHHHW010000119">
    <property type="protein sequence ID" value="MBW4434030.1"/>
    <property type="molecule type" value="Genomic_DNA"/>
</dbReference>
<evidence type="ECO:0000313" key="1">
    <source>
        <dbReference type="EMBL" id="MBW4434030.1"/>
    </source>
</evidence>
<dbReference type="Proteomes" id="UP000813215">
    <property type="component" value="Unassembled WGS sequence"/>
</dbReference>
<reference evidence="1" key="1">
    <citation type="submission" date="2021-05" db="EMBL/GenBank/DDBJ databases">
        <authorList>
            <person name="Pietrasiak N."/>
            <person name="Ward R."/>
            <person name="Stajich J.E."/>
            <person name="Kurbessoian T."/>
        </authorList>
    </citation>
    <scope>NUCLEOTIDE SEQUENCE</scope>
    <source>
        <strain evidence="1">HA4357-MV3</strain>
    </source>
</reference>
<name>A0A9E3HC33_9NOST</name>
<sequence length="88" mass="10093">MILLLAYILCRRSYSHLNPMSHNNDLDRALNAARNASYSAKKSAAKSPNSFLRFLRDLGLRTLANSLSDWIKNNWKEISGFIIEHLML</sequence>
<proteinExistence type="predicted"/>
<accession>A0A9E3HC33</accession>
<gene>
    <name evidence="1" type="ORF">KME28_20530</name>
</gene>